<evidence type="ECO:0000313" key="3">
    <source>
        <dbReference type="Proteomes" id="UP000015530"/>
    </source>
</evidence>
<dbReference type="HOGENOM" id="CLU_2654336_0_0_1"/>
<comment type="similarity">
    <text evidence="1">Belongs to the inositol monophosphatase superfamily.</text>
</comment>
<dbReference type="InterPro" id="IPR000760">
    <property type="entry name" value="Inositol_monophosphatase-like"/>
</dbReference>
<dbReference type="OMA" id="HTSIANN"/>
<proteinExistence type="inferred from homology"/>
<dbReference type="Gene3D" id="3.30.540.10">
    <property type="entry name" value="Fructose-1,6-Bisphosphatase, subunit A, domain 1"/>
    <property type="match status" value="1"/>
</dbReference>
<comment type="caution">
    <text evidence="2">The sequence shown here is derived from an EMBL/GenBank/DDBJ whole genome shotgun (WGS) entry which is preliminary data.</text>
</comment>
<dbReference type="SUPFAM" id="SSF56655">
    <property type="entry name" value="Carbohydrate phosphatase"/>
    <property type="match status" value="1"/>
</dbReference>
<evidence type="ECO:0000313" key="2">
    <source>
        <dbReference type="EMBL" id="EQB52596.1"/>
    </source>
</evidence>
<dbReference type="AlphaFoldDB" id="T0LLM3"/>
<gene>
    <name evidence="2" type="ORF">CGLO_07764</name>
</gene>
<dbReference type="EMBL" id="AMYD01001564">
    <property type="protein sequence ID" value="EQB52596.1"/>
    <property type="molecule type" value="Genomic_DNA"/>
</dbReference>
<evidence type="ECO:0008006" key="4">
    <source>
        <dbReference type="Google" id="ProtNLM"/>
    </source>
</evidence>
<dbReference type="Proteomes" id="UP000015530">
    <property type="component" value="Unassembled WGS sequence"/>
</dbReference>
<dbReference type="Pfam" id="PF00459">
    <property type="entry name" value="Inositol_P"/>
    <property type="match status" value="1"/>
</dbReference>
<evidence type="ECO:0000256" key="1">
    <source>
        <dbReference type="ARBA" id="ARBA00009759"/>
    </source>
</evidence>
<dbReference type="OrthoDB" id="10254945at2759"/>
<accession>T0LLM3</accession>
<name>T0LLM3_COLGC</name>
<protein>
    <recommendedName>
        <fullName evidence="4">Inositol monophosphatase</fullName>
    </recommendedName>
</protein>
<sequence>MADISDAEVRDIYDFAVQLGKDAGAMLMKAARSRFDGADAQAFTEKENSVDLVTKTDTEVEAFIHTSIANNYPNHK</sequence>
<dbReference type="STRING" id="1237896.T0LLM3"/>
<reference evidence="3" key="1">
    <citation type="journal article" date="2013" name="Mol. Plant Microbe Interact.">
        <title>Global aspects of pacC regulation of pathogenicity genes in Colletotrichum gloeosporioides as revealed by transcriptome analysis.</title>
        <authorList>
            <person name="Alkan N."/>
            <person name="Meng X."/>
            <person name="Friedlander G."/>
            <person name="Reuveni E."/>
            <person name="Sukno S."/>
            <person name="Sherman A."/>
            <person name="Thon M."/>
            <person name="Fluhr R."/>
            <person name="Prusky D."/>
        </authorList>
    </citation>
    <scope>NUCLEOTIDE SEQUENCE [LARGE SCALE GENOMIC DNA]</scope>
    <source>
        <strain evidence="3">Cg-14</strain>
    </source>
</reference>
<organism evidence="2 3">
    <name type="scientific">Colletotrichum gloeosporioides (strain Cg-14)</name>
    <name type="common">Anthracnose fungus</name>
    <name type="synonym">Glomerella cingulata</name>
    <dbReference type="NCBI Taxonomy" id="1237896"/>
    <lineage>
        <taxon>Eukaryota</taxon>
        <taxon>Fungi</taxon>
        <taxon>Dikarya</taxon>
        <taxon>Ascomycota</taxon>
        <taxon>Pezizomycotina</taxon>
        <taxon>Sordariomycetes</taxon>
        <taxon>Hypocreomycetidae</taxon>
        <taxon>Glomerellales</taxon>
        <taxon>Glomerellaceae</taxon>
        <taxon>Colletotrichum</taxon>
        <taxon>Colletotrichum gloeosporioides species complex</taxon>
    </lineage>
</organism>